<accession>A0A151GGY2</accession>
<dbReference type="InParanoid" id="A0A151GGY2"/>
<dbReference type="AlphaFoldDB" id="A0A151GGY2"/>
<evidence type="ECO:0000313" key="2">
    <source>
        <dbReference type="EMBL" id="KYK56367.1"/>
    </source>
</evidence>
<evidence type="ECO:0000256" key="1">
    <source>
        <dbReference type="SAM" id="SignalP"/>
    </source>
</evidence>
<dbReference type="RefSeq" id="XP_040655719.1">
    <property type="nucleotide sequence ID" value="XM_040800686.1"/>
</dbReference>
<comment type="caution">
    <text evidence="2">The sequence shown here is derived from an EMBL/GenBank/DDBJ whole genome shotgun (WGS) entry which is preliminary data.</text>
</comment>
<dbReference type="Proteomes" id="UP000076580">
    <property type="component" value="Chromosome 02"/>
</dbReference>
<proteinExistence type="predicted"/>
<feature type="signal peptide" evidence="1">
    <location>
        <begin position="1"/>
        <end position="22"/>
    </location>
</feature>
<keyword evidence="3" id="KW-1185">Reference proteome</keyword>
<gene>
    <name evidence="2" type="ORF">DCS_03367</name>
</gene>
<feature type="chain" id="PRO_5007580519" evidence="1">
    <location>
        <begin position="23"/>
        <end position="227"/>
    </location>
</feature>
<sequence length="227" mass="24966">MPTTKSSVIAGLVVALGTTSSAQKFTYTTSELTGRIEANVLGDACHPEGTYTLGTKGPTIPPCISEQMISKTCEDISGFFDAKDDDAKALAYKNCLTGPGSTYQADMGGCLSCKRFNAYLSPGQNTFWVEAQKKAWEAFKQDKLPTDSYWQYSLRFLPWDQYPNDPKGFKASNTSIEHYYPFAPESQSIGIVNRRQGKRALPSADEPRVVLIWEKGSVVGAYVDNKL</sequence>
<organism evidence="2 3">
    <name type="scientific">Drechmeria coniospora</name>
    <name type="common">Nematophagous fungus</name>
    <name type="synonym">Meria coniospora</name>
    <dbReference type="NCBI Taxonomy" id="98403"/>
    <lineage>
        <taxon>Eukaryota</taxon>
        <taxon>Fungi</taxon>
        <taxon>Dikarya</taxon>
        <taxon>Ascomycota</taxon>
        <taxon>Pezizomycotina</taxon>
        <taxon>Sordariomycetes</taxon>
        <taxon>Hypocreomycetidae</taxon>
        <taxon>Hypocreales</taxon>
        <taxon>Ophiocordycipitaceae</taxon>
        <taxon>Drechmeria</taxon>
    </lineage>
</organism>
<dbReference type="GeneID" id="63716010"/>
<name>A0A151GGY2_DRECN</name>
<evidence type="ECO:0000313" key="3">
    <source>
        <dbReference type="Proteomes" id="UP000076580"/>
    </source>
</evidence>
<reference evidence="2 3" key="1">
    <citation type="journal article" date="2016" name="Sci. Rep.">
        <title>Insights into Adaptations to a Near-Obligate Nematode Endoparasitic Lifestyle from the Finished Genome of Drechmeria coniospora.</title>
        <authorList>
            <person name="Zhang L."/>
            <person name="Zhou Z."/>
            <person name="Guo Q."/>
            <person name="Fokkens L."/>
            <person name="Miskei M."/>
            <person name="Pocsi I."/>
            <person name="Zhang W."/>
            <person name="Chen M."/>
            <person name="Wang L."/>
            <person name="Sun Y."/>
            <person name="Donzelli B.G."/>
            <person name="Gibson D.M."/>
            <person name="Nelson D.R."/>
            <person name="Luo J.G."/>
            <person name="Rep M."/>
            <person name="Liu H."/>
            <person name="Yang S."/>
            <person name="Wang J."/>
            <person name="Krasnoff S.B."/>
            <person name="Xu Y."/>
            <person name="Molnar I."/>
            <person name="Lin M."/>
        </authorList>
    </citation>
    <scope>NUCLEOTIDE SEQUENCE [LARGE SCALE GENOMIC DNA]</scope>
    <source>
        <strain evidence="2 3">ARSEF 6962</strain>
    </source>
</reference>
<dbReference type="EMBL" id="LAYC01000002">
    <property type="protein sequence ID" value="KYK56367.1"/>
    <property type="molecule type" value="Genomic_DNA"/>
</dbReference>
<keyword evidence="1" id="KW-0732">Signal</keyword>
<protein>
    <submittedName>
        <fullName evidence="2">Uncharacterized protein</fullName>
    </submittedName>
</protein>